<protein>
    <recommendedName>
        <fullName evidence="2">DUF5776 domain-containing protein</fullName>
    </recommendedName>
</protein>
<dbReference type="InterPro" id="IPR044081">
    <property type="entry name" value="DUF5776"/>
</dbReference>
<feature type="compositionally biased region" description="Low complexity" evidence="1">
    <location>
        <begin position="365"/>
        <end position="390"/>
    </location>
</feature>
<reference evidence="3 4" key="1">
    <citation type="journal article" date="2015" name="Genome Announc.">
        <title>Expanding the biotechnology potential of lactobacilli through comparative genomics of 213 strains and associated genera.</title>
        <authorList>
            <person name="Sun Z."/>
            <person name="Harris H.M."/>
            <person name="McCann A."/>
            <person name="Guo C."/>
            <person name="Argimon S."/>
            <person name="Zhang W."/>
            <person name="Yang X."/>
            <person name="Jeffery I.B."/>
            <person name="Cooney J.C."/>
            <person name="Kagawa T.F."/>
            <person name="Liu W."/>
            <person name="Song Y."/>
            <person name="Salvetti E."/>
            <person name="Wrobel A."/>
            <person name="Rasinkangas P."/>
            <person name="Parkhill J."/>
            <person name="Rea M.C."/>
            <person name="O'Sullivan O."/>
            <person name="Ritari J."/>
            <person name="Douillard F.P."/>
            <person name="Paul Ross R."/>
            <person name="Yang R."/>
            <person name="Briner A.E."/>
            <person name="Felis G.E."/>
            <person name="de Vos W.M."/>
            <person name="Barrangou R."/>
            <person name="Klaenhammer T.R."/>
            <person name="Caufield P.W."/>
            <person name="Cui Y."/>
            <person name="Zhang H."/>
            <person name="O'Toole P.W."/>
        </authorList>
    </citation>
    <scope>NUCLEOTIDE SEQUENCE [LARGE SCALE GENOMIC DNA]</scope>
    <source>
        <strain evidence="3 4">DSM 15429</strain>
    </source>
</reference>
<feature type="region of interest" description="Disordered" evidence="1">
    <location>
        <begin position="347"/>
        <end position="390"/>
    </location>
</feature>
<organism evidence="3 4">
    <name type="scientific">Levilactobacillus spicheri DSM 15429</name>
    <dbReference type="NCBI Taxonomy" id="1423805"/>
    <lineage>
        <taxon>Bacteria</taxon>
        <taxon>Bacillati</taxon>
        <taxon>Bacillota</taxon>
        <taxon>Bacilli</taxon>
        <taxon>Lactobacillales</taxon>
        <taxon>Lactobacillaceae</taxon>
        <taxon>Levilactobacillus</taxon>
    </lineage>
</organism>
<proteinExistence type="predicted"/>
<name>A0A0R1QYS3_9LACO</name>
<dbReference type="Proteomes" id="UP000051835">
    <property type="component" value="Unassembled WGS sequence"/>
</dbReference>
<evidence type="ECO:0000259" key="2">
    <source>
        <dbReference type="Pfam" id="PF19087"/>
    </source>
</evidence>
<dbReference type="Pfam" id="PF19087">
    <property type="entry name" value="DUF5776"/>
    <property type="match status" value="2"/>
</dbReference>
<dbReference type="PATRIC" id="fig|1423805.4.peg.2494"/>
<dbReference type="AlphaFoldDB" id="A0A0R1QYS3"/>
<gene>
    <name evidence="3" type="ORF">FD37_GL002421</name>
</gene>
<sequence>MRTVEPWQRWLLAGAVGTVLTVGGLTTTVPAQAADEAPTSQTVSADHADEDPVTFEDPALATAVGKAVGATGAVTYGDIRHYQGKQPDVDAVQGNITSLTGLESLQELPAGIGIAIQIHLTKGVSLAVFQNLAVSGSLTIVQDGMHDGDLAALNTIRVLEDPSAYGYRQICLAGENQYRNYGGLTNDDIPQLAPLLTQFANLEHKNVNGAMRFTFANQQLTDFSVFQSYGKIDLLAFGQYQVFWTPVTYIDPETYDPTTAYRFPTQVKGLEGEPIQTSTHVFYNDTGTYVKDGTDALVQGLNKTLNWVILDHQYNNSNYPDLDPIVYADGSTLVADGMQYYALKWEAEPEESSSSSTTTGGGSGSATTPIDPGTPSTTESSTATSNADSTVTAGSAADQITGTPATTGSVVYAVKPIYLYRNATFKNRERLAKYVQQPRINRPMFVVKGYARSANGTLRYRVTDVNHRSQTAGKTGYITANQRYTLPVYYQAKHAKITVINPGGVNAYRKADLKGAAVHYRQGTVLKVVGLQQHRLTTRFKLSNGRYVTANRKLVLAGTQATPRALRTKTTLNRYRTANLTSRNGRFAAGKHLSILGWTYSHPNDFGTRGTLRYRVAGGYVTANRKFIQVIQ</sequence>
<accession>A0A0R1QYS3</accession>
<dbReference type="RefSeq" id="WP_056963175.1">
    <property type="nucleotide sequence ID" value="NZ_AZFC01000005.1"/>
</dbReference>
<feature type="domain" description="DUF5776" evidence="2">
    <location>
        <begin position="561"/>
        <end position="628"/>
    </location>
</feature>
<dbReference type="EMBL" id="AZFC01000005">
    <property type="protein sequence ID" value="KRL49703.1"/>
    <property type="molecule type" value="Genomic_DNA"/>
</dbReference>
<feature type="domain" description="DUF5776" evidence="2">
    <location>
        <begin position="489"/>
        <end position="555"/>
    </location>
</feature>
<evidence type="ECO:0000313" key="4">
    <source>
        <dbReference type="Proteomes" id="UP000051835"/>
    </source>
</evidence>
<comment type="caution">
    <text evidence="3">The sequence shown here is derived from an EMBL/GenBank/DDBJ whole genome shotgun (WGS) entry which is preliminary data.</text>
</comment>
<evidence type="ECO:0000256" key="1">
    <source>
        <dbReference type="SAM" id="MobiDB-lite"/>
    </source>
</evidence>
<evidence type="ECO:0000313" key="3">
    <source>
        <dbReference type="EMBL" id="KRL49703.1"/>
    </source>
</evidence>